<gene>
    <name evidence="4" type="ORF">Vgi01_05740</name>
</gene>
<feature type="domain" description="4'-phosphopantetheinyl transferase" evidence="2">
    <location>
        <begin position="116"/>
        <end position="191"/>
    </location>
</feature>
<sequence length="233" mass="24769">MLPGGRVDPCDRESAVRDLLPPAVAVAVAEPADWTGELYAVEAACLGERAVDSRRRDFTAGRVCARRAMAMLGLPAVAVPAGADRSPVWPPGTVGTITHTRGYCAAAVGRTSEIRAVGMDAEQHRVLGAEVSRLICLPEEEEQHDRLPSGVAWSTVVFSAKETVYKIWHPIVGDWLGFHDALVELDPATATFTARIAPARIDAAGSPHPPSVITGRFAVDANLVRTAAVLPPR</sequence>
<dbReference type="InterPro" id="IPR041354">
    <property type="entry name" value="4PPT_N"/>
</dbReference>
<comment type="caution">
    <text evidence="4">The sequence shown here is derived from an EMBL/GenBank/DDBJ whole genome shotgun (WGS) entry which is preliminary data.</text>
</comment>
<evidence type="ECO:0000313" key="5">
    <source>
        <dbReference type="Proteomes" id="UP000647860"/>
    </source>
</evidence>
<reference evidence="4 5" key="1">
    <citation type="submission" date="2021-01" db="EMBL/GenBank/DDBJ databases">
        <title>Whole genome shotgun sequence of Verrucosispora gifhornensis NBRC 16317.</title>
        <authorList>
            <person name="Komaki H."/>
            <person name="Tamura T."/>
        </authorList>
    </citation>
    <scope>NUCLEOTIDE SEQUENCE [LARGE SCALE GENOMIC DNA]</scope>
    <source>
        <strain evidence="4 5">NBRC 16317</strain>
    </source>
</reference>
<dbReference type="EMBL" id="BOPA01000005">
    <property type="protein sequence ID" value="GIJ13890.1"/>
    <property type="molecule type" value="Genomic_DNA"/>
</dbReference>
<feature type="domain" description="4'-phosphopantetheinyl transferase N-terminal" evidence="3">
    <location>
        <begin position="48"/>
        <end position="108"/>
    </location>
</feature>
<dbReference type="Pfam" id="PF01648">
    <property type="entry name" value="ACPS"/>
    <property type="match status" value="1"/>
</dbReference>
<dbReference type="SUPFAM" id="SSF56214">
    <property type="entry name" value="4'-phosphopantetheinyl transferase"/>
    <property type="match status" value="1"/>
</dbReference>
<protein>
    <submittedName>
        <fullName evidence="4">4'-phosphopantetheinyl transferase</fullName>
    </submittedName>
</protein>
<evidence type="ECO:0000259" key="3">
    <source>
        <dbReference type="Pfam" id="PF17837"/>
    </source>
</evidence>
<dbReference type="Proteomes" id="UP000647860">
    <property type="component" value="Unassembled WGS sequence"/>
</dbReference>
<keyword evidence="5" id="KW-1185">Reference proteome</keyword>
<dbReference type="InterPro" id="IPR003542">
    <property type="entry name" value="Enbac_synth_compD-like"/>
</dbReference>
<name>A0ABQ4I7M2_9ACTN</name>
<dbReference type="PRINTS" id="PR01399">
    <property type="entry name" value="ENTSNTHTASED"/>
</dbReference>
<keyword evidence="1 4" id="KW-0808">Transferase</keyword>
<dbReference type="PANTHER" id="PTHR38096">
    <property type="entry name" value="ENTEROBACTIN SYNTHASE COMPONENT D"/>
    <property type="match status" value="1"/>
</dbReference>
<evidence type="ECO:0000313" key="4">
    <source>
        <dbReference type="EMBL" id="GIJ13890.1"/>
    </source>
</evidence>
<proteinExistence type="predicted"/>
<dbReference type="GO" id="GO:0016740">
    <property type="term" value="F:transferase activity"/>
    <property type="evidence" value="ECO:0007669"/>
    <property type="project" value="UniProtKB-KW"/>
</dbReference>
<dbReference type="InterPro" id="IPR037143">
    <property type="entry name" value="4-PPantetheinyl_Trfase_dom_sf"/>
</dbReference>
<dbReference type="PANTHER" id="PTHR38096:SF1">
    <property type="entry name" value="ENTEROBACTIN SYNTHASE COMPONENT D"/>
    <property type="match status" value="1"/>
</dbReference>
<organism evidence="4 5">
    <name type="scientific">Micromonospora gifhornensis</name>
    <dbReference type="NCBI Taxonomy" id="84594"/>
    <lineage>
        <taxon>Bacteria</taxon>
        <taxon>Bacillati</taxon>
        <taxon>Actinomycetota</taxon>
        <taxon>Actinomycetes</taxon>
        <taxon>Micromonosporales</taxon>
        <taxon>Micromonosporaceae</taxon>
        <taxon>Micromonospora</taxon>
    </lineage>
</organism>
<evidence type="ECO:0000259" key="2">
    <source>
        <dbReference type="Pfam" id="PF01648"/>
    </source>
</evidence>
<dbReference type="Pfam" id="PF17837">
    <property type="entry name" value="4PPT_N"/>
    <property type="match status" value="1"/>
</dbReference>
<dbReference type="InterPro" id="IPR008278">
    <property type="entry name" value="4-PPantetheinyl_Trfase_dom"/>
</dbReference>
<evidence type="ECO:0000256" key="1">
    <source>
        <dbReference type="ARBA" id="ARBA00022679"/>
    </source>
</evidence>
<accession>A0ABQ4I7M2</accession>